<dbReference type="GeneID" id="38786273"/>
<dbReference type="EMBL" id="BFAD01000016">
    <property type="protein sequence ID" value="GBE89356.1"/>
    <property type="molecule type" value="Genomic_DNA"/>
</dbReference>
<evidence type="ECO:0000313" key="3">
    <source>
        <dbReference type="Proteomes" id="UP000287166"/>
    </source>
</evidence>
<dbReference type="Proteomes" id="UP000287166">
    <property type="component" value="Unassembled WGS sequence"/>
</dbReference>
<organism evidence="2 3">
    <name type="scientific">Sparassis crispa</name>
    <dbReference type="NCBI Taxonomy" id="139825"/>
    <lineage>
        <taxon>Eukaryota</taxon>
        <taxon>Fungi</taxon>
        <taxon>Dikarya</taxon>
        <taxon>Basidiomycota</taxon>
        <taxon>Agaricomycotina</taxon>
        <taxon>Agaricomycetes</taxon>
        <taxon>Polyporales</taxon>
        <taxon>Sparassidaceae</taxon>
        <taxon>Sparassis</taxon>
    </lineage>
</organism>
<dbReference type="AlphaFoldDB" id="A0A401H4I3"/>
<dbReference type="RefSeq" id="XP_027620269.1">
    <property type="nucleotide sequence ID" value="XM_027764468.1"/>
</dbReference>
<feature type="compositionally biased region" description="Low complexity" evidence="1">
    <location>
        <begin position="21"/>
        <end position="30"/>
    </location>
</feature>
<reference evidence="2 3" key="1">
    <citation type="journal article" date="2018" name="Sci. Rep.">
        <title>Genome sequence of the cauliflower mushroom Sparassis crispa (Hanabiratake) and its association with beneficial usage.</title>
        <authorList>
            <person name="Kiyama R."/>
            <person name="Furutani Y."/>
            <person name="Kawaguchi K."/>
            <person name="Nakanishi T."/>
        </authorList>
    </citation>
    <scope>NUCLEOTIDE SEQUENCE [LARGE SCALE GENOMIC DNA]</scope>
</reference>
<accession>A0A401H4I3</accession>
<gene>
    <name evidence="2" type="ORF">SCP_1600170</name>
</gene>
<feature type="region of interest" description="Disordered" evidence="1">
    <location>
        <begin position="1"/>
        <end position="32"/>
    </location>
</feature>
<protein>
    <submittedName>
        <fullName evidence="2">Uncharacterized protein</fullName>
    </submittedName>
</protein>
<evidence type="ECO:0000256" key="1">
    <source>
        <dbReference type="SAM" id="MobiDB-lite"/>
    </source>
</evidence>
<name>A0A401H4I3_9APHY</name>
<comment type="caution">
    <text evidence="2">The sequence shown here is derived from an EMBL/GenBank/DDBJ whole genome shotgun (WGS) entry which is preliminary data.</text>
</comment>
<proteinExistence type="predicted"/>
<evidence type="ECO:0000313" key="2">
    <source>
        <dbReference type="EMBL" id="GBE89356.1"/>
    </source>
</evidence>
<sequence>MVPMVPADQEERVPAPPAPPSDDLSPASSSNGIFVPRHVHEARLWVYEPAGVYLRNTSRSDQACIEYRQMVKTCCHTI</sequence>
<dbReference type="InParanoid" id="A0A401H4I3"/>
<keyword evidence="3" id="KW-1185">Reference proteome</keyword>